<dbReference type="OrthoDB" id="21665at2"/>
<comment type="similarity">
    <text evidence="1">Belongs to the aspartyl/asparaginyl beta-hydroxylase family.</text>
</comment>
<name>A0A494RIK1_9CAUL</name>
<dbReference type="Proteomes" id="UP000276984">
    <property type="component" value="Chromosome"/>
</dbReference>
<evidence type="ECO:0000313" key="6">
    <source>
        <dbReference type="Proteomes" id="UP000276984"/>
    </source>
</evidence>
<keyword evidence="6" id="KW-1185">Reference proteome</keyword>
<sequence>MTDVRPSAPRVQAQMPAQAQVQGLMLQARQARERSDFTALAAAAEALLRINPREPQALVFKGDVLSAQGDHRSAMSFYGAALAQGRAVVAPSPELRAELQHAAQAQAEGALRFEQGLRDGLAQRGFDPATSSPRFAASLDLMTGRRRLYYQQPKFYMFPGLPQVEFQPRETVAWLAEVEAAAPAIRAELDAILAEPALFAPYIEDRANRPQSDQAGLLGNAAWSAVFLWKDGAEVPEVAERCPQTMAALAAAPLCRIPGRSPSILFSKLQAGAKIPPHNGLINTRLICHLPLVVPPDCWFRVGGEERRWKAGEAWAFDDTIEHEAANDSDQDRTILIFDVWKPEITAEEQDLIRALFATIDASGSGAPKLGV</sequence>
<evidence type="ECO:0000256" key="1">
    <source>
        <dbReference type="ARBA" id="ARBA00007730"/>
    </source>
</evidence>
<evidence type="ECO:0000256" key="3">
    <source>
        <dbReference type="ARBA" id="ARBA00023002"/>
    </source>
</evidence>
<dbReference type="InterPro" id="IPR027443">
    <property type="entry name" value="IPNS-like_sf"/>
</dbReference>
<organism evidence="5 6">
    <name type="scientific">Brevundimonas naejangsanensis</name>
    <dbReference type="NCBI Taxonomy" id="588932"/>
    <lineage>
        <taxon>Bacteria</taxon>
        <taxon>Pseudomonadati</taxon>
        <taxon>Pseudomonadota</taxon>
        <taxon>Alphaproteobacteria</taxon>
        <taxon>Caulobacterales</taxon>
        <taxon>Caulobacteraceae</taxon>
        <taxon>Brevundimonas</taxon>
    </lineage>
</organism>
<keyword evidence="3" id="KW-0560">Oxidoreductase</keyword>
<feature type="domain" description="Aspartyl/asparaginy/proline hydroxylase" evidence="4">
    <location>
        <begin position="180"/>
        <end position="343"/>
    </location>
</feature>
<dbReference type="Pfam" id="PF05118">
    <property type="entry name" value="Asp_Arg_Hydrox"/>
    <property type="match status" value="1"/>
</dbReference>
<protein>
    <submittedName>
        <fullName evidence="5">Aspartyl/asparaginyl beta-hydroxylase domain-containing protein</fullName>
    </submittedName>
</protein>
<dbReference type="InterPro" id="IPR051821">
    <property type="entry name" value="Asp/Asn_beta-hydroxylase"/>
</dbReference>
<dbReference type="InterPro" id="IPR011990">
    <property type="entry name" value="TPR-like_helical_dom_sf"/>
</dbReference>
<evidence type="ECO:0000259" key="4">
    <source>
        <dbReference type="Pfam" id="PF05118"/>
    </source>
</evidence>
<dbReference type="GO" id="GO:0051213">
    <property type="term" value="F:dioxygenase activity"/>
    <property type="evidence" value="ECO:0007669"/>
    <property type="project" value="UniProtKB-KW"/>
</dbReference>
<dbReference type="InterPro" id="IPR007803">
    <property type="entry name" value="Asp/Arg/Pro-Hydrxlase"/>
</dbReference>
<dbReference type="PANTHER" id="PTHR46332">
    <property type="entry name" value="ASPARTATE BETA-HYDROXYLASE DOMAIN-CONTAINING PROTEIN 2"/>
    <property type="match status" value="1"/>
</dbReference>
<dbReference type="Gene3D" id="1.25.40.10">
    <property type="entry name" value="Tetratricopeptide repeat domain"/>
    <property type="match status" value="1"/>
</dbReference>
<dbReference type="RefSeq" id="WP_121482387.1">
    <property type="nucleotide sequence ID" value="NZ_CP032707.1"/>
</dbReference>
<evidence type="ECO:0000313" key="5">
    <source>
        <dbReference type="EMBL" id="AYG95239.1"/>
    </source>
</evidence>
<dbReference type="GO" id="GO:0016020">
    <property type="term" value="C:membrane"/>
    <property type="evidence" value="ECO:0007669"/>
    <property type="project" value="TreeGrafter"/>
</dbReference>
<keyword evidence="2" id="KW-0223">Dioxygenase</keyword>
<dbReference type="SUPFAM" id="SSF51197">
    <property type="entry name" value="Clavaminate synthase-like"/>
    <property type="match status" value="1"/>
</dbReference>
<proteinExistence type="inferred from homology"/>
<reference evidence="5 6" key="1">
    <citation type="submission" date="2018-10" db="EMBL/GenBank/DDBJ databases">
        <title>Complete genome sequence of Brevundimonas naejangsanensis BRV3.</title>
        <authorList>
            <person name="Berrios L."/>
            <person name="Ely B."/>
        </authorList>
    </citation>
    <scope>NUCLEOTIDE SEQUENCE [LARGE SCALE GENOMIC DNA]</scope>
    <source>
        <strain evidence="5 6">BRV3</strain>
    </source>
</reference>
<dbReference type="Gene3D" id="2.60.120.330">
    <property type="entry name" value="B-lactam Antibiotic, Isopenicillin N Synthase, Chain"/>
    <property type="match status" value="1"/>
</dbReference>
<dbReference type="PANTHER" id="PTHR46332:SF5">
    <property type="entry name" value="ASPARTATE BETA-HYDROXYLASE DOMAIN CONTAINING 2"/>
    <property type="match status" value="1"/>
</dbReference>
<dbReference type="EMBL" id="CP032707">
    <property type="protein sequence ID" value="AYG95239.1"/>
    <property type="molecule type" value="Genomic_DNA"/>
</dbReference>
<dbReference type="AlphaFoldDB" id="A0A494RIK1"/>
<evidence type="ECO:0000256" key="2">
    <source>
        <dbReference type="ARBA" id="ARBA00022964"/>
    </source>
</evidence>
<accession>A0A494RIK1</accession>
<gene>
    <name evidence="5" type="ORF">D8I30_08650</name>
</gene>